<dbReference type="Pfam" id="PF00512">
    <property type="entry name" value="HisKA"/>
    <property type="match status" value="1"/>
</dbReference>
<keyword evidence="13" id="KW-1185">Reference proteome</keyword>
<protein>
    <recommendedName>
        <fullName evidence="3">histidine kinase</fullName>
        <ecNumber evidence="3">2.7.13.3</ecNumber>
    </recommendedName>
</protein>
<dbReference type="CDD" id="cd00075">
    <property type="entry name" value="HATPase"/>
    <property type="match status" value="1"/>
</dbReference>
<feature type="transmembrane region" description="Helical" evidence="9">
    <location>
        <begin position="12"/>
        <end position="32"/>
    </location>
</feature>
<dbReference type="GO" id="GO:0005886">
    <property type="term" value="C:plasma membrane"/>
    <property type="evidence" value="ECO:0007669"/>
    <property type="project" value="TreeGrafter"/>
</dbReference>
<feature type="transmembrane region" description="Helical" evidence="9">
    <location>
        <begin position="168"/>
        <end position="188"/>
    </location>
</feature>
<dbReference type="CDD" id="cd06225">
    <property type="entry name" value="HAMP"/>
    <property type="match status" value="1"/>
</dbReference>
<feature type="domain" description="HAMP" evidence="11">
    <location>
        <begin position="189"/>
        <end position="242"/>
    </location>
</feature>
<proteinExistence type="predicted"/>
<dbReference type="SMART" id="SM00387">
    <property type="entry name" value="HATPase_c"/>
    <property type="match status" value="1"/>
</dbReference>
<dbReference type="PANTHER" id="PTHR45453:SF1">
    <property type="entry name" value="PHOSPHATE REGULON SENSOR PROTEIN PHOR"/>
    <property type="match status" value="1"/>
</dbReference>
<dbReference type="EC" id="2.7.13.3" evidence="3"/>
<evidence type="ECO:0000259" key="10">
    <source>
        <dbReference type="PROSITE" id="PS50109"/>
    </source>
</evidence>
<dbReference type="SUPFAM" id="SSF55874">
    <property type="entry name" value="ATPase domain of HSP90 chaperone/DNA topoisomerase II/histidine kinase"/>
    <property type="match status" value="1"/>
</dbReference>
<dbReference type="PRINTS" id="PR00344">
    <property type="entry name" value="BCTRLSENSOR"/>
</dbReference>
<dbReference type="PROSITE" id="PS50885">
    <property type="entry name" value="HAMP"/>
    <property type="match status" value="1"/>
</dbReference>
<evidence type="ECO:0000313" key="13">
    <source>
        <dbReference type="Proteomes" id="UP000236151"/>
    </source>
</evidence>
<dbReference type="InterPro" id="IPR004358">
    <property type="entry name" value="Sig_transdc_His_kin-like_C"/>
</dbReference>
<dbReference type="EMBL" id="NIOJ01000009">
    <property type="protein sequence ID" value="PNU00538.1"/>
    <property type="molecule type" value="Genomic_DNA"/>
</dbReference>
<dbReference type="Gene3D" id="6.10.340.10">
    <property type="match status" value="1"/>
</dbReference>
<evidence type="ECO:0000256" key="3">
    <source>
        <dbReference type="ARBA" id="ARBA00012438"/>
    </source>
</evidence>
<evidence type="ECO:0000256" key="8">
    <source>
        <dbReference type="SAM" id="Coils"/>
    </source>
</evidence>
<dbReference type="PROSITE" id="PS50109">
    <property type="entry name" value="HIS_KIN"/>
    <property type="match status" value="1"/>
</dbReference>
<evidence type="ECO:0000256" key="2">
    <source>
        <dbReference type="ARBA" id="ARBA00004370"/>
    </source>
</evidence>
<comment type="catalytic activity">
    <reaction evidence="1">
        <text>ATP + protein L-histidine = ADP + protein N-phospho-L-histidine.</text>
        <dbReference type="EC" id="2.7.13.3"/>
    </reaction>
</comment>
<dbReference type="InterPro" id="IPR036097">
    <property type="entry name" value="HisK_dim/P_sf"/>
</dbReference>
<dbReference type="SUPFAM" id="SSF158472">
    <property type="entry name" value="HAMP domain-like"/>
    <property type="match status" value="1"/>
</dbReference>
<dbReference type="KEGG" id="cthd:CDO33_09885"/>
<keyword evidence="4" id="KW-0597">Phosphoprotein</keyword>
<evidence type="ECO:0000256" key="6">
    <source>
        <dbReference type="ARBA" id="ARBA00022777"/>
    </source>
</evidence>
<accession>A0A2K2FFT1</accession>
<dbReference type="RefSeq" id="WP_103080729.1">
    <property type="nucleotide sequence ID" value="NZ_CP021850.1"/>
</dbReference>
<evidence type="ECO:0000256" key="4">
    <source>
        <dbReference type="ARBA" id="ARBA00022553"/>
    </source>
</evidence>
<comment type="caution">
    <text evidence="12">The sequence shown here is derived from an EMBL/GenBank/DDBJ whole genome shotgun (WGS) entry which is preliminary data.</text>
</comment>
<dbReference type="InterPro" id="IPR003661">
    <property type="entry name" value="HisK_dim/P_dom"/>
</dbReference>
<feature type="coiled-coil region" evidence="8">
    <location>
        <begin position="216"/>
        <end position="243"/>
    </location>
</feature>
<evidence type="ECO:0000256" key="9">
    <source>
        <dbReference type="SAM" id="Phobius"/>
    </source>
</evidence>
<dbReference type="SMART" id="SM00388">
    <property type="entry name" value="HisKA"/>
    <property type="match status" value="2"/>
</dbReference>
<organism evidence="12 13">
    <name type="scientific">Clostridium thermosuccinogenes</name>
    <dbReference type="NCBI Taxonomy" id="84032"/>
    <lineage>
        <taxon>Bacteria</taxon>
        <taxon>Bacillati</taxon>
        <taxon>Bacillota</taxon>
        <taxon>Clostridia</taxon>
        <taxon>Eubacteriales</taxon>
        <taxon>Clostridiaceae</taxon>
        <taxon>Clostridium</taxon>
    </lineage>
</organism>
<dbReference type="AlphaFoldDB" id="A0A2K2FFT1"/>
<keyword evidence="7" id="KW-0902">Two-component regulatory system</keyword>
<keyword evidence="9" id="KW-0812">Transmembrane</keyword>
<dbReference type="GO" id="GO:0016036">
    <property type="term" value="P:cellular response to phosphate starvation"/>
    <property type="evidence" value="ECO:0007669"/>
    <property type="project" value="TreeGrafter"/>
</dbReference>
<dbReference type="Gene3D" id="3.30.565.10">
    <property type="entry name" value="Histidine kinase-like ATPase, C-terminal domain"/>
    <property type="match status" value="1"/>
</dbReference>
<keyword evidence="6 12" id="KW-0418">Kinase</keyword>
<dbReference type="CDD" id="cd00082">
    <property type="entry name" value="HisKA"/>
    <property type="match status" value="1"/>
</dbReference>
<dbReference type="SMART" id="SM00304">
    <property type="entry name" value="HAMP"/>
    <property type="match status" value="2"/>
</dbReference>
<keyword evidence="8" id="KW-0175">Coiled coil</keyword>
<dbReference type="OrthoDB" id="9762826at2"/>
<dbReference type="Proteomes" id="UP000236151">
    <property type="component" value="Unassembled WGS sequence"/>
</dbReference>
<dbReference type="GO" id="GO:0004721">
    <property type="term" value="F:phosphoprotein phosphatase activity"/>
    <property type="evidence" value="ECO:0007669"/>
    <property type="project" value="TreeGrafter"/>
</dbReference>
<dbReference type="InterPro" id="IPR003594">
    <property type="entry name" value="HATPase_dom"/>
</dbReference>
<evidence type="ECO:0000313" key="12">
    <source>
        <dbReference type="EMBL" id="PNU00538.1"/>
    </source>
</evidence>
<dbReference type="InterPro" id="IPR003660">
    <property type="entry name" value="HAMP_dom"/>
</dbReference>
<evidence type="ECO:0000256" key="5">
    <source>
        <dbReference type="ARBA" id="ARBA00022679"/>
    </source>
</evidence>
<dbReference type="Gene3D" id="1.10.287.130">
    <property type="match status" value="1"/>
</dbReference>
<gene>
    <name evidence="12" type="ORF">CDQ84_05490</name>
</gene>
<evidence type="ECO:0000256" key="1">
    <source>
        <dbReference type="ARBA" id="ARBA00000085"/>
    </source>
</evidence>
<evidence type="ECO:0000256" key="7">
    <source>
        <dbReference type="ARBA" id="ARBA00023012"/>
    </source>
</evidence>
<dbReference type="InterPro" id="IPR005467">
    <property type="entry name" value="His_kinase_dom"/>
</dbReference>
<dbReference type="InterPro" id="IPR050351">
    <property type="entry name" value="BphY/WalK/GraS-like"/>
</dbReference>
<keyword evidence="9" id="KW-1133">Transmembrane helix</keyword>
<dbReference type="Pfam" id="PF02518">
    <property type="entry name" value="HATPase_c"/>
    <property type="match status" value="1"/>
</dbReference>
<dbReference type="InterPro" id="IPR036890">
    <property type="entry name" value="HATPase_C_sf"/>
</dbReference>
<dbReference type="PANTHER" id="PTHR45453">
    <property type="entry name" value="PHOSPHATE REGULON SENSOR PROTEIN PHOR"/>
    <property type="match status" value="1"/>
</dbReference>
<evidence type="ECO:0000259" key="11">
    <source>
        <dbReference type="PROSITE" id="PS50885"/>
    </source>
</evidence>
<keyword evidence="5" id="KW-0808">Transferase</keyword>
<reference evidence="12 13" key="1">
    <citation type="submission" date="2017-06" db="EMBL/GenBank/DDBJ databases">
        <title>Investigating the central metabolism of Clostridium thermosuccinogenes.</title>
        <authorList>
            <person name="Koendjbiharie J.G."/>
            <person name="van Kranenburg R."/>
        </authorList>
    </citation>
    <scope>NUCLEOTIDE SEQUENCE [LARGE SCALE GENOMIC DNA]</scope>
    <source>
        <strain evidence="12 13">DSM 5806</strain>
    </source>
</reference>
<feature type="domain" description="Histidine kinase" evidence="10">
    <location>
        <begin position="250"/>
        <end position="463"/>
    </location>
</feature>
<sequence length="467" mass="52847">MKYSLRTRLSLSYIFVALICVFLAGILTNLLLEKHFRDYIIKNQESMSREIVSSVSRQYTEDGKWNTDSIENICISALEKGMIIKVSDSSGKVIWDATVHDNSKCQEIISHMAQNMRNRYPGWEGGYVVDEYPIFSSLNEIGKIEIGYIGPYYFSDSDLDFINTVNRLMMAVAVFSFFLSLFIGAMMAKRLSTPISGIISTARMISKGYYSDRATVKSNTREIDQLAETVNNLAETLENQESIRKRITADVAHELRTPLATLQSHMEAMIDGIWEPDVERLKSCHEEIIRINRMVGDLEKLARYEGENLVLTRTSFDISELIRNLVRNFETGFMNKDISVSFSGEEETVYADKDKISQVIINLLSNAQKYTREGGRVEITVKGGNEATEIRIKDNGIGIPPEDLPHVFERFYRADKSRNRLTGGAGIGLTITKAIVEAHKGKILVQSKINEGTEFIIFLPKMSMSDN</sequence>
<comment type="subcellular location">
    <subcellularLocation>
        <location evidence="2">Membrane</location>
    </subcellularLocation>
</comment>
<name>A0A2K2FFT1_9CLOT</name>
<dbReference type="SUPFAM" id="SSF47384">
    <property type="entry name" value="Homodimeric domain of signal transducing histidine kinase"/>
    <property type="match status" value="1"/>
</dbReference>
<dbReference type="GO" id="GO:0000155">
    <property type="term" value="F:phosphorelay sensor kinase activity"/>
    <property type="evidence" value="ECO:0007669"/>
    <property type="project" value="InterPro"/>
</dbReference>
<keyword evidence="9" id="KW-0472">Membrane</keyword>
<dbReference type="FunFam" id="3.30.565.10:FF:000006">
    <property type="entry name" value="Sensor histidine kinase WalK"/>
    <property type="match status" value="1"/>
</dbReference>
<dbReference type="Pfam" id="PF00672">
    <property type="entry name" value="HAMP"/>
    <property type="match status" value="1"/>
</dbReference>